<evidence type="ECO:0000256" key="1">
    <source>
        <dbReference type="SAM" id="SignalP"/>
    </source>
</evidence>
<gene>
    <name evidence="3" type="ORF">V8Z71_07980</name>
</gene>
<dbReference type="PANTHER" id="PTHR43143:SF1">
    <property type="entry name" value="SERINE_THREONINE-PROTEIN PHOSPHATASE CPPED1"/>
    <property type="match status" value="1"/>
</dbReference>
<evidence type="ECO:0000259" key="2">
    <source>
        <dbReference type="Pfam" id="PF00149"/>
    </source>
</evidence>
<feature type="domain" description="Calcineurin-like phosphoesterase" evidence="2">
    <location>
        <begin position="36"/>
        <end position="247"/>
    </location>
</feature>
<dbReference type="SUPFAM" id="SSF56300">
    <property type="entry name" value="Metallo-dependent phosphatases"/>
    <property type="match status" value="1"/>
</dbReference>
<feature type="chain" id="PRO_5047103349" evidence="1">
    <location>
        <begin position="19"/>
        <end position="314"/>
    </location>
</feature>
<organism evidence="3 4">
    <name type="scientific">Vibrio echinoideorum</name>
    <dbReference type="NCBI Taxonomy" id="2100116"/>
    <lineage>
        <taxon>Bacteria</taxon>
        <taxon>Pseudomonadati</taxon>
        <taxon>Pseudomonadota</taxon>
        <taxon>Gammaproteobacteria</taxon>
        <taxon>Vibrionales</taxon>
        <taxon>Vibrionaceae</taxon>
        <taxon>Vibrio</taxon>
    </lineage>
</organism>
<keyword evidence="1" id="KW-0732">Signal</keyword>
<evidence type="ECO:0000313" key="3">
    <source>
        <dbReference type="EMBL" id="MEL0608247.1"/>
    </source>
</evidence>
<dbReference type="InterPro" id="IPR004843">
    <property type="entry name" value="Calcineurin-like_PHP"/>
</dbReference>
<reference evidence="3 4" key="1">
    <citation type="submission" date="2024-02" db="EMBL/GenBank/DDBJ databases">
        <title>Bacteria isolated from the canopy kelp, Nereocystis luetkeana.</title>
        <authorList>
            <person name="Pfister C.A."/>
            <person name="Younker I.T."/>
            <person name="Light S.H."/>
        </authorList>
    </citation>
    <scope>NUCLEOTIDE SEQUENCE [LARGE SCALE GENOMIC DNA]</scope>
    <source>
        <strain evidence="3 4">TI.1.15</strain>
    </source>
</reference>
<dbReference type="InterPro" id="IPR051918">
    <property type="entry name" value="STPP_CPPED1"/>
</dbReference>
<dbReference type="Pfam" id="PF00149">
    <property type="entry name" value="Metallophos"/>
    <property type="match status" value="1"/>
</dbReference>
<dbReference type="Proteomes" id="UP001377160">
    <property type="component" value="Unassembled WGS sequence"/>
</dbReference>
<dbReference type="RefSeq" id="WP_341634782.1">
    <property type="nucleotide sequence ID" value="NZ_JBANDX010000004.1"/>
</dbReference>
<dbReference type="PANTHER" id="PTHR43143">
    <property type="entry name" value="METALLOPHOSPHOESTERASE, CALCINEURIN SUPERFAMILY"/>
    <property type="match status" value="1"/>
</dbReference>
<comment type="caution">
    <text evidence="3">The sequence shown here is derived from an EMBL/GenBank/DDBJ whole genome shotgun (WGS) entry which is preliminary data.</text>
</comment>
<name>A0ABU9FTZ8_9VIBR</name>
<protein>
    <submittedName>
        <fullName evidence="3">Metallophosphoesterase family protein</fullName>
    </submittedName>
</protein>
<accession>A0ABU9FTZ8</accession>
<proteinExistence type="predicted"/>
<dbReference type="InterPro" id="IPR029052">
    <property type="entry name" value="Metallo-depent_PP-like"/>
</dbReference>
<feature type="signal peptide" evidence="1">
    <location>
        <begin position="1"/>
        <end position="18"/>
    </location>
</feature>
<dbReference type="EMBL" id="JBANDX010000004">
    <property type="protein sequence ID" value="MEL0608247.1"/>
    <property type="molecule type" value="Genomic_DNA"/>
</dbReference>
<sequence>MKSTIYLLSCLFAVNVLAQSNIKFDAPEVNENTVQFAIIGDLTGGERTGVYSDAVNALTLMQPDFILSVGDLIEGGTEKVVTMNSEWKVFADITKRSEIPFYPVVGNHDISNTKMRDWWESTIGPRYYHFRHRDLLFLMLDSEDFTAKRFNEIKTLRNEAVELYKTEGKEAFAATEYARLKERKYGQISDEQLEYFLDALEENKDAKWVFVLMHKPLWSDTSSGFVGLEHALQDFSYTVMNGHEHTYYYEEQKGRDYIQLATTGGALTPSNRGFHMDHIMWVSIDDKEPKIINLKLEGLMDKYGKPILTTIADE</sequence>
<dbReference type="Gene3D" id="3.60.21.10">
    <property type="match status" value="1"/>
</dbReference>
<evidence type="ECO:0000313" key="4">
    <source>
        <dbReference type="Proteomes" id="UP001377160"/>
    </source>
</evidence>
<keyword evidence="4" id="KW-1185">Reference proteome</keyword>
<dbReference type="CDD" id="cd00838">
    <property type="entry name" value="MPP_superfamily"/>
    <property type="match status" value="1"/>
</dbReference>